<accession>A0ABU0CQ51</accession>
<feature type="transmembrane region" description="Helical" evidence="7">
    <location>
        <begin position="124"/>
        <end position="146"/>
    </location>
</feature>
<dbReference type="Proteomes" id="UP001232445">
    <property type="component" value="Unassembled WGS sequence"/>
</dbReference>
<evidence type="ECO:0000313" key="10">
    <source>
        <dbReference type="Proteomes" id="UP001232445"/>
    </source>
</evidence>
<dbReference type="RefSeq" id="WP_307337081.1">
    <property type="nucleotide sequence ID" value="NZ_JAUSUQ010000004.1"/>
</dbReference>
<dbReference type="CDD" id="cd06261">
    <property type="entry name" value="TM_PBP2"/>
    <property type="match status" value="1"/>
</dbReference>
<feature type="transmembrane region" description="Helical" evidence="7">
    <location>
        <begin position="259"/>
        <end position="279"/>
    </location>
</feature>
<evidence type="ECO:0000256" key="5">
    <source>
        <dbReference type="ARBA" id="ARBA00022989"/>
    </source>
</evidence>
<keyword evidence="6 7" id="KW-0472">Membrane</keyword>
<dbReference type="InterPro" id="IPR035906">
    <property type="entry name" value="MetI-like_sf"/>
</dbReference>
<keyword evidence="5 7" id="KW-1133">Transmembrane helix</keyword>
<organism evidence="9 10">
    <name type="scientific">Caldalkalibacillus uzonensis</name>
    <dbReference type="NCBI Taxonomy" id="353224"/>
    <lineage>
        <taxon>Bacteria</taxon>
        <taxon>Bacillati</taxon>
        <taxon>Bacillota</taxon>
        <taxon>Bacilli</taxon>
        <taxon>Bacillales</taxon>
        <taxon>Bacillaceae</taxon>
        <taxon>Caldalkalibacillus</taxon>
    </lineage>
</organism>
<dbReference type="PANTHER" id="PTHR43744">
    <property type="entry name" value="ABC TRANSPORTER PERMEASE PROTEIN MG189-RELATED-RELATED"/>
    <property type="match status" value="1"/>
</dbReference>
<keyword evidence="4 7" id="KW-0812">Transmembrane</keyword>
<evidence type="ECO:0000256" key="4">
    <source>
        <dbReference type="ARBA" id="ARBA00022692"/>
    </source>
</evidence>
<evidence type="ECO:0000256" key="3">
    <source>
        <dbReference type="ARBA" id="ARBA00022475"/>
    </source>
</evidence>
<evidence type="ECO:0000256" key="6">
    <source>
        <dbReference type="ARBA" id="ARBA00023136"/>
    </source>
</evidence>
<gene>
    <name evidence="9" type="ORF">J2S00_001330</name>
</gene>
<dbReference type="PROSITE" id="PS50928">
    <property type="entry name" value="ABC_TM1"/>
    <property type="match status" value="1"/>
</dbReference>
<dbReference type="EMBL" id="JAUSUQ010000004">
    <property type="protein sequence ID" value="MDQ0338544.1"/>
    <property type="molecule type" value="Genomic_DNA"/>
</dbReference>
<keyword evidence="10" id="KW-1185">Reference proteome</keyword>
<feature type="transmembrane region" description="Helical" evidence="7">
    <location>
        <begin position="28"/>
        <end position="51"/>
    </location>
</feature>
<evidence type="ECO:0000256" key="7">
    <source>
        <dbReference type="RuleBase" id="RU363032"/>
    </source>
</evidence>
<proteinExistence type="inferred from homology"/>
<name>A0ABU0CQ51_9BACI</name>
<dbReference type="PANTHER" id="PTHR43744:SF8">
    <property type="entry name" value="SN-GLYCEROL-3-PHOSPHATE TRANSPORT SYSTEM PERMEASE PROTEIN UGPE"/>
    <property type="match status" value="1"/>
</dbReference>
<feature type="transmembrane region" description="Helical" evidence="7">
    <location>
        <begin position="158"/>
        <end position="180"/>
    </location>
</feature>
<evidence type="ECO:0000259" key="8">
    <source>
        <dbReference type="PROSITE" id="PS50928"/>
    </source>
</evidence>
<reference evidence="9 10" key="1">
    <citation type="submission" date="2023-07" db="EMBL/GenBank/DDBJ databases">
        <title>Genomic Encyclopedia of Type Strains, Phase IV (KMG-IV): sequencing the most valuable type-strain genomes for metagenomic binning, comparative biology and taxonomic classification.</title>
        <authorList>
            <person name="Goeker M."/>
        </authorList>
    </citation>
    <scope>NUCLEOTIDE SEQUENCE [LARGE SCALE GENOMIC DNA]</scope>
    <source>
        <strain evidence="9 10">DSM 17740</strain>
    </source>
</reference>
<dbReference type="Gene3D" id="1.10.3720.10">
    <property type="entry name" value="MetI-like"/>
    <property type="match status" value="1"/>
</dbReference>
<feature type="domain" description="ABC transmembrane type-1" evidence="8">
    <location>
        <begin position="89"/>
        <end position="280"/>
    </location>
</feature>
<comment type="similarity">
    <text evidence="7">Belongs to the binding-protein-dependent transport system permease family.</text>
</comment>
<protein>
    <submittedName>
        <fullName evidence="9">Raffinose/stachyose/melibiose transport system permease protein</fullName>
    </submittedName>
</protein>
<keyword evidence="2 7" id="KW-0813">Transport</keyword>
<dbReference type="SUPFAM" id="SSF161098">
    <property type="entry name" value="MetI-like"/>
    <property type="match status" value="1"/>
</dbReference>
<evidence type="ECO:0000313" key="9">
    <source>
        <dbReference type="EMBL" id="MDQ0338544.1"/>
    </source>
</evidence>
<feature type="transmembrane region" description="Helical" evidence="7">
    <location>
        <begin position="88"/>
        <end position="115"/>
    </location>
</feature>
<sequence length="294" mass="33800">MQHKTSTVVKPDSNALLKTHPLKQKRKGIILFLLSSILFVLYIFPFALVVLNSFKERLDIVQNPFSLPEQFSLENYIWAYQTMNFPAAFINSLIITVFSVVIIIVFSSMLAYFLVRWKWRMNHFILFMLVASMIIPFQALMIPFVSVYGNLGLLNSKWTLIFCYLGFGVSLATFMYHGFIKNIPKELEEAAYIDGASKLQVFWYVVFPLLKPITITIAILDVLWIWNDFLLPSLVLIDESNRTIPLSTFYFFGHYTSEYGAAMAALVLAIIPVIIFYLLMQKQIIKGVLEGSIK</sequence>
<dbReference type="InterPro" id="IPR000515">
    <property type="entry name" value="MetI-like"/>
</dbReference>
<evidence type="ECO:0000256" key="1">
    <source>
        <dbReference type="ARBA" id="ARBA00004651"/>
    </source>
</evidence>
<comment type="caution">
    <text evidence="9">The sequence shown here is derived from an EMBL/GenBank/DDBJ whole genome shotgun (WGS) entry which is preliminary data.</text>
</comment>
<feature type="transmembrane region" description="Helical" evidence="7">
    <location>
        <begin position="201"/>
        <end position="226"/>
    </location>
</feature>
<evidence type="ECO:0000256" key="2">
    <source>
        <dbReference type="ARBA" id="ARBA00022448"/>
    </source>
</evidence>
<dbReference type="Pfam" id="PF00528">
    <property type="entry name" value="BPD_transp_1"/>
    <property type="match status" value="1"/>
</dbReference>
<comment type="subcellular location">
    <subcellularLocation>
        <location evidence="1 7">Cell membrane</location>
        <topology evidence="1 7">Multi-pass membrane protein</topology>
    </subcellularLocation>
</comment>
<keyword evidence="3" id="KW-1003">Cell membrane</keyword>